<evidence type="ECO:0000313" key="4">
    <source>
        <dbReference type="Proteomes" id="UP000315971"/>
    </source>
</evidence>
<protein>
    <recommendedName>
        <fullName evidence="2">DUF4412 domain-containing protein</fullName>
    </recommendedName>
</protein>
<accession>A0A521CKB9</accession>
<proteinExistence type="predicted"/>
<dbReference type="Proteomes" id="UP000315971">
    <property type="component" value="Unassembled WGS sequence"/>
</dbReference>
<gene>
    <name evidence="3" type="ORF">SAMN06265350_104153</name>
</gene>
<feature type="chain" id="PRO_5022146460" description="DUF4412 domain-containing protein" evidence="1">
    <location>
        <begin position="21"/>
        <end position="232"/>
    </location>
</feature>
<dbReference type="Pfam" id="PF14371">
    <property type="entry name" value="DUF4412"/>
    <property type="match status" value="1"/>
</dbReference>
<dbReference type="RefSeq" id="WP_142603112.1">
    <property type="nucleotide sequence ID" value="NZ_FXSZ01000004.1"/>
</dbReference>
<dbReference type="OrthoDB" id="1524221at2"/>
<evidence type="ECO:0000313" key="3">
    <source>
        <dbReference type="EMBL" id="SMO59903.1"/>
    </source>
</evidence>
<reference evidence="3 4" key="1">
    <citation type="submission" date="2017-05" db="EMBL/GenBank/DDBJ databases">
        <authorList>
            <person name="Varghese N."/>
            <person name="Submissions S."/>
        </authorList>
    </citation>
    <scope>NUCLEOTIDE SEQUENCE [LARGE SCALE GENOMIC DNA]</scope>
    <source>
        <strain evidence="3 4">DSM 21342</strain>
    </source>
</reference>
<organism evidence="3 4">
    <name type="scientific">Solitalea koreensis</name>
    <dbReference type="NCBI Taxonomy" id="543615"/>
    <lineage>
        <taxon>Bacteria</taxon>
        <taxon>Pseudomonadati</taxon>
        <taxon>Bacteroidota</taxon>
        <taxon>Sphingobacteriia</taxon>
        <taxon>Sphingobacteriales</taxon>
        <taxon>Sphingobacteriaceae</taxon>
        <taxon>Solitalea</taxon>
    </lineage>
</organism>
<evidence type="ECO:0000256" key="1">
    <source>
        <dbReference type="SAM" id="SignalP"/>
    </source>
</evidence>
<dbReference type="AlphaFoldDB" id="A0A521CKB9"/>
<keyword evidence="4" id="KW-1185">Reference proteome</keyword>
<feature type="domain" description="DUF4412" evidence="2">
    <location>
        <begin position="24"/>
        <end position="216"/>
    </location>
</feature>
<dbReference type="EMBL" id="FXSZ01000004">
    <property type="protein sequence ID" value="SMO59903.1"/>
    <property type="molecule type" value="Genomic_DNA"/>
</dbReference>
<feature type="signal peptide" evidence="1">
    <location>
        <begin position="1"/>
        <end position="20"/>
    </location>
</feature>
<name>A0A521CKB9_9SPHI</name>
<dbReference type="InterPro" id="IPR025524">
    <property type="entry name" value="DUF4412"/>
</dbReference>
<sequence length="232" mass="25761">MKRPLLFLLTTLLISNAAKAQSNFEGSFKMIISGEKLKHPAEIMYYIKDQKICSVINNPDKGGQMRMIIDPATSDILMLMDMNGKKMGMKSKMKDIAEMAEQSGMKTDVKITETNETKTIDGHPCKKIIAETEDSTIDMWVAQDMDLNLWKILASMRSAKGPMGGARSPAGDFAKYSAFLKGPSLESIITHKKTGDKTTMQIKDIQKGNIDAAMFDTAGYQMMDMPEIGKKE</sequence>
<keyword evidence="1" id="KW-0732">Signal</keyword>
<evidence type="ECO:0000259" key="2">
    <source>
        <dbReference type="Pfam" id="PF14371"/>
    </source>
</evidence>